<accession>A0AA47JHX7</accession>
<dbReference type="FunFam" id="3.40.47.10:FF:000018">
    <property type="entry name" value="3-oxoacyl-[acyl-carrier-protein] synthase 2"/>
    <property type="match status" value="1"/>
</dbReference>
<organism evidence="7 8">
    <name type="scientific">Vibrio parahaemolyticus</name>
    <dbReference type="NCBI Taxonomy" id="670"/>
    <lineage>
        <taxon>Bacteria</taxon>
        <taxon>Pseudomonadati</taxon>
        <taxon>Pseudomonadota</taxon>
        <taxon>Gammaproteobacteria</taxon>
        <taxon>Vibrionales</taxon>
        <taxon>Vibrionaceae</taxon>
        <taxon>Vibrio</taxon>
    </lineage>
</organism>
<dbReference type="RefSeq" id="WP_021452981.1">
    <property type="nucleotide sequence ID" value="NZ_CANUIK010000001.1"/>
</dbReference>
<dbReference type="InterPro" id="IPR018201">
    <property type="entry name" value="Ketoacyl_synth_AS"/>
</dbReference>
<keyword evidence="3 4" id="KW-0808">Transferase</keyword>
<dbReference type="NCBIfam" id="NF006587">
    <property type="entry name" value="PRK09116.1"/>
    <property type="match status" value="1"/>
</dbReference>
<evidence type="ECO:0000313" key="6">
    <source>
        <dbReference type="EMBL" id="MDS1823209.1"/>
    </source>
</evidence>
<dbReference type="PANTHER" id="PTHR11712:SF325">
    <property type="entry name" value="3-OXOACYL-(ACYL-CARRIER-PROTEIN) SYNTHASE II FABF"/>
    <property type="match status" value="1"/>
</dbReference>
<dbReference type="GO" id="GO:0006633">
    <property type="term" value="P:fatty acid biosynthetic process"/>
    <property type="evidence" value="ECO:0007669"/>
    <property type="project" value="InterPro"/>
</dbReference>
<dbReference type="InterPro" id="IPR014030">
    <property type="entry name" value="Ketoacyl_synth_N"/>
</dbReference>
<dbReference type="AlphaFoldDB" id="A0AA47JHX7"/>
<evidence type="ECO:0000313" key="7">
    <source>
        <dbReference type="EMBL" id="WAT91053.1"/>
    </source>
</evidence>
<dbReference type="InterPro" id="IPR016039">
    <property type="entry name" value="Thiolase-like"/>
</dbReference>
<dbReference type="Pfam" id="PF00109">
    <property type="entry name" value="ketoacyl-synt"/>
    <property type="match status" value="1"/>
</dbReference>
<evidence type="ECO:0000256" key="3">
    <source>
        <dbReference type="ARBA" id="ARBA00022679"/>
    </source>
</evidence>
<dbReference type="InterPro" id="IPR014031">
    <property type="entry name" value="Ketoacyl_synth_C"/>
</dbReference>
<name>A0AA47JHX7_VIBPH</name>
<dbReference type="EC" id="2.3.1.179" evidence="7"/>
<dbReference type="Proteomes" id="UP001253193">
    <property type="component" value="Unassembled WGS sequence"/>
</dbReference>
<dbReference type="InterPro" id="IPR000794">
    <property type="entry name" value="Beta-ketoacyl_synthase"/>
</dbReference>
<evidence type="ECO:0000313" key="8">
    <source>
        <dbReference type="Proteomes" id="UP001156560"/>
    </source>
</evidence>
<evidence type="ECO:0000256" key="2">
    <source>
        <dbReference type="ARBA" id="ARBA00008467"/>
    </source>
</evidence>
<dbReference type="EMBL" id="JAUHGG010000008">
    <property type="protein sequence ID" value="MDS1823209.1"/>
    <property type="molecule type" value="Genomic_DNA"/>
</dbReference>
<evidence type="ECO:0000259" key="5">
    <source>
        <dbReference type="PROSITE" id="PS52004"/>
    </source>
</evidence>
<gene>
    <name evidence="7" type="ORF">O1Q84_04330</name>
    <name evidence="6" type="ORF">QX249_21425</name>
</gene>
<dbReference type="SMART" id="SM00825">
    <property type="entry name" value="PKS_KS"/>
    <property type="match status" value="1"/>
</dbReference>
<dbReference type="PROSITE" id="PS00606">
    <property type="entry name" value="KS3_1"/>
    <property type="match status" value="1"/>
</dbReference>
<dbReference type="SMR" id="A0AA47JHX7"/>
<dbReference type="GO" id="GO:0005829">
    <property type="term" value="C:cytosol"/>
    <property type="evidence" value="ECO:0007669"/>
    <property type="project" value="TreeGrafter"/>
</dbReference>
<dbReference type="Pfam" id="PF02801">
    <property type="entry name" value="Ketoacyl-synt_C"/>
    <property type="match status" value="1"/>
</dbReference>
<comment type="similarity">
    <text evidence="2 4">Belongs to the thiolase-like superfamily. Beta-ketoacyl-ACP synthases family.</text>
</comment>
<dbReference type="SUPFAM" id="SSF53901">
    <property type="entry name" value="Thiolase-like"/>
    <property type="match status" value="2"/>
</dbReference>
<keyword evidence="7" id="KW-0012">Acyltransferase</keyword>
<dbReference type="CDD" id="cd00834">
    <property type="entry name" value="KAS_I_II"/>
    <property type="match status" value="1"/>
</dbReference>
<sequence length="407" mass="43620">MNRRVVVTGMSGVTAFGNDWQSVEPKLRDCQNATQYMPSYEQYDGLNTKLAAPILDFELPKHYKRKQVRGMGRVSKLATVATENALSQAGLIGNDVLTNGQTGIAYGSSTGSTDAIGAFGVMLNEKTTKAITATTYVQMMPHTTAVNVGLFFGLKGRVIPTSSACTSGSQAIGYAYEAIKHGYQTVMVAGGAEELCPTESAVFDTLFATSLKNEDPKSTPRPYDSDRDGLVIGEGAGTLVLEEYEHAVARGAKIYAEIIGFASNCDAAHVTQPQMETMQICMEMALQNAGIPAEKIDYVSAHGTATDRGDIAESNATANALGKVPISSLKSYFGHTLGACGAIEAWLGLEMMHTGWFNPTLNLENLDEQCGDLDYIAGQGRELDVKYLMSNNFAFGGINTSIIFKKM</sequence>
<dbReference type="GO" id="GO:0004315">
    <property type="term" value="F:3-oxoacyl-[acyl-carrier-protein] synthase activity"/>
    <property type="evidence" value="ECO:0007669"/>
    <property type="project" value="UniProtKB-EC"/>
</dbReference>
<reference evidence="6" key="2">
    <citation type="submission" date="2023-06" db="EMBL/GenBank/DDBJ databases">
        <title>Genomic Diversity of Vibrio spp. and Metagenomic Analysis of Pathogens in Florida Gulf Coastal Waters Following Hurricane Ian.</title>
        <authorList>
            <person name="Brumfield K.D."/>
        </authorList>
    </citation>
    <scope>NUCLEOTIDE SEQUENCE</scope>
    <source>
        <strain evidence="6">WBS2B-138</strain>
    </source>
</reference>
<dbReference type="EMBL" id="CP114194">
    <property type="protein sequence ID" value="WAT91053.1"/>
    <property type="molecule type" value="Genomic_DNA"/>
</dbReference>
<dbReference type="PANTHER" id="PTHR11712">
    <property type="entry name" value="POLYKETIDE SYNTHASE-RELATED"/>
    <property type="match status" value="1"/>
</dbReference>
<protein>
    <submittedName>
        <fullName evidence="7">Beta-ketoacyl-ACP synthase</fullName>
        <ecNumber evidence="7">2.3.1.179</ecNumber>
    </submittedName>
</protein>
<evidence type="ECO:0000256" key="1">
    <source>
        <dbReference type="ARBA" id="ARBA00005194"/>
    </source>
</evidence>
<reference evidence="7" key="1">
    <citation type="submission" date="2022-12" db="EMBL/GenBank/DDBJ databases">
        <title>Vibrio parahaemolyticus become highly virulent by producing novel Tc toxins.</title>
        <authorList>
            <person name="Yang F."/>
            <person name="You Y."/>
            <person name="Lai Q."/>
            <person name="Xu L."/>
            <person name="Li F."/>
        </authorList>
    </citation>
    <scope>NUCLEOTIDE SEQUENCE</scope>
    <source>
        <strain evidence="7">Vp-HL-202005</strain>
    </source>
</reference>
<dbReference type="Gene3D" id="3.40.47.10">
    <property type="match status" value="2"/>
</dbReference>
<evidence type="ECO:0000256" key="4">
    <source>
        <dbReference type="RuleBase" id="RU003694"/>
    </source>
</evidence>
<dbReference type="InterPro" id="IPR020841">
    <property type="entry name" value="PKS_Beta-ketoAc_synthase_dom"/>
</dbReference>
<dbReference type="Proteomes" id="UP001156560">
    <property type="component" value="Chromosome 1"/>
</dbReference>
<proteinExistence type="inferred from homology"/>
<dbReference type="PROSITE" id="PS52004">
    <property type="entry name" value="KS3_2"/>
    <property type="match status" value="1"/>
</dbReference>
<feature type="domain" description="Ketosynthase family 3 (KS3)" evidence="5">
    <location>
        <begin position="2"/>
        <end position="406"/>
    </location>
</feature>
<comment type="pathway">
    <text evidence="1">Lipid metabolism; fatty acid biosynthesis.</text>
</comment>